<feature type="domain" description="Amino acid permease/ SLC12A" evidence="7">
    <location>
        <begin position="82"/>
        <end position="256"/>
    </location>
</feature>
<dbReference type="Pfam" id="PF00324">
    <property type="entry name" value="AA_permease"/>
    <property type="match status" value="2"/>
</dbReference>
<keyword evidence="9" id="KW-1185">Reference proteome</keyword>
<feature type="transmembrane region" description="Helical" evidence="6">
    <location>
        <begin position="92"/>
        <end position="110"/>
    </location>
</feature>
<sequence>MDYEKPEAVNPQLYPHTGHQSPIPDGEATLHGGFDEPPTPEDRREFRGDSLWFAYTILAGEQLVAITNAIKFRYDDGKTHLIWQTGVDVDNAVWITVFLVLVIIFNMFPVRWFGELEYIFGTFKLIFISFLILLMFFLSIIEPRSNAYYHEPLGTRYWNDPYSFFSTVYRARTDDLEVKQTITGSLGTLLGVWTTFTSVMFSYIGMDIMAATAAESRALADVEAMKMAARKINLRVVTLYSLAVMTASFVVPMDHPFLNGEATSCRMGVPVRAVLVTGAVMMIAYMGRSGNPGARLDELANNCTVSCLIMLEEAKLYGNTSEAQAASYDRNHPLYPYKSHGQWLKAAFGLIACIILTLFNGVSAFITPFSPRKFVSAYISLPVFIILILGYNIHKHGFRFADWWTDKSGDLSNTVQASSLKRKGRLEFPDSGLTKDNLRAFGEWVLVWLK</sequence>
<evidence type="ECO:0000256" key="6">
    <source>
        <dbReference type="SAM" id="Phobius"/>
    </source>
</evidence>
<dbReference type="InterPro" id="IPR004841">
    <property type="entry name" value="AA-permease/SLC12A_dom"/>
</dbReference>
<protein>
    <recommendedName>
        <fullName evidence="7">Amino acid permease/ SLC12A domain-containing protein</fullName>
    </recommendedName>
</protein>
<comment type="subcellular location">
    <subcellularLocation>
        <location evidence="1">Membrane</location>
        <topology evidence="1">Multi-pass membrane protein</topology>
    </subcellularLocation>
</comment>
<dbReference type="EMBL" id="GL988044">
    <property type="protein sequence ID" value="EGS19358.1"/>
    <property type="molecule type" value="Genomic_DNA"/>
</dbReference>
<evidence type="ECO:0000256" key="1">
    <source>
        <dbReference type="ARBA" id="ARBA00004141"/>
    </source>
</evidence>
<feature type="region of interest" description="Disordered" evidence="5">
    <location>
        <begin position="1"/>
        <end position="43"/>
    </location>
</feature>
<evidence type="ECO:0000256" key="2">
    <source>
        <dbReference type="ARBA" id="ARBA00022692"/>
    </source>
</evidence>
<evidence type="ECO:0000313" key="9">
    <source>
        <dbReference type="Proteomes" id="UP000008066"/>
    </source>
</evidence>
<feature type="transmembrane region" description="Helical" evidence="6">
    <location>
        <begin position="122"/>
        <end position="141"/>
    </location>
</feature>
<feature type="domain" description="Amino acid permease/ SLC12A" evidence="7">
    <location>
        <begin position="266"/>
        <end position="396"/>
    </location>
</feature>
<organism evidence="9">
    <name type="scientific">Chaetomium thermophilum (strain DSM 1495 / CBS 144.50 / IMI 039719)</name>
    <name type="common">Thermochaetoides thermophila</name>
    <dbReference type="NCBI Taxonomy" id="759272"/>
    <lineage>
        <taxon>Eukaryota</taxon>
        <taxon>Fungi</taxon>
        <taxon>Dikarya</taxon>
        <taxon>Ascomycota</taxon>
        <taxon>Pezizomycotina</taxon>
        <taxon>Sordariomycetes</taxon>
        <taxon>Sordariomycetidae</taxon>
        <taxon>Sordariales</taxon>
        <taxon>Chaetomiaceae</taxon>
        <taxon>Thermochaetoides</taxon>
    </lineage>
</organism>
<feature type="transmembrane region" description="Helical" evidence="6">
    <location>
        <begin position="190"/>
        <end position="211"/>
    </location>
</feature>
<dbReference type="Gene3D" id="1.20.1740.10">
    <property type="entry name" value="Amino acid/polyamine transporter I"/>
    <property type="match status" value="1"/>
</dbReference>
<evidence type="ECO:0000256" key="3">
    <source>
        <dbReference type="ARBA" id="ARBA00022989"/>
    </source>
</evidence>
<dbReference type="eggNOG" id="KOG1286">
    <property type="taxonomic scope" value="Eukaryota"/>
</dbReference>
<dbReference type="Proteomes" id="UP000008066">
    <property type="component" value="Unassembled WGS sequence"/>
</dbReference>
<evidence type="ECO:0000259" key="7">
    <source>
        <dbReference type="Pfam" id="PF00324"/>
    </source>
</evidence>
<keyword evidence="4 6" id="KW-0472">Membrane</keyword>
<dbReference type="GeneID" id="18258855"/>
<dbReference type="OrthoDB" id="3900342at2759"/>
<feature type="transmembrane region" description="Helical" evidence="6">
    <location>
        <begin position="52"/>
        <end position="72"/>
    </location>
</feature>
<dbReference type="RefSeq" id="XP_006695180.1">
    <property type="nucleotide sequence ID" value="XM_006695117.1"/>
</dbReference>
<feature type="transmembrane region" description="Helical" evidence="6">
    <location>
        <begin position="232"/>
        <end position="251"/>
    </location>
</feature>
<dbReference type="HOGENOM" id="CLU_007946_13_0_1"/>
<feature type="transmembrane region" description="Helical" evidence="6">
    <location>
        <begin position="346"/>
        <end position="369"/>
    </location>
</feature>
<dbReference type="AlphaFoldDB" id="G0SAX8"/>
<evidence type="ECO:0000313" key="8">
    <source>
        <dbReference type="EMBL" id="EGS19358.1"/>
    </source>
</evidence>
<dbReference type="GO" id="GO:0015171">
    <property type="term" value="F:amino acid transmembrane transporter activity"/>
    <property type="evidence" value="ECO:0007669"/>
    <property type="project" value="TreeGrafter"/>
</dbReference>
<keyword evidence="2 6" id="KW-0812">Transmembrane</keyword>
<feature type="transmembrane region" description="Helical" evidence="6">
    <location>
        <begin position="271"/>
        <end position="287"/>
    </location>
</feature>
<dbReference type="PANTHER" id="PTHR43341">
    <property type="entry name" value="AMINO ACID PERMEASE"/>
    <property type="match status" value="1"/>
</dbReference>
<evidence type="ECO:0000256" key="5">
    <source>
        <dbReference type="SAM" id="MobiDB-lite"/>
    </source>
</evidence>
<keyword evidence="3 6" id="KW-1133">Transmembrane helix</keyword>
<dbReference type="InterPro" id="IPR050524">
    <property type="entry name" value="APC_YAT"/>
</dbReference>
<reference evidence="8 9" key="1">
    <citation type="journal article" date="2011" name="Cell">
        <title>Insight into structure and assembly of the nuclear pore complex by utilizing the genome of a eukaryotic thermophile.</title>
        <authorList>
            <person name="Amlacher S."/>
            <person name="Sarges P."/>
            <person name="Flemming D."/>
            <person name="van Noort V."/>
            <person name="Kunze R."/>
            <person name="Devos D.P."/>
            <person name="Arumugam M."/>
            <person name="Bork P."/>
            <person name="Hurt E."/>
        </authorList>
    </citation>
    <scope>NUCLEOTIDE SEQUENCE [LARGE SCALE GENOMIC DNA]</scope>
    <source>
        <strain evidence="9">DSM 1495 / CBS 144.50 / IMI 039719</strain>
    </source>
</reference>
<accession>G0SAX8</accession>
<name>G0SAX8_CHATD</name>
<gene>
    <name evidence="8" type="ORF">CTHT_0048170</name>
</gene>
<evidence type="ECO:0000256" key="4">
    <source>
        <dbReference type="ARBA" id="ARBA00023136"/>
    </source>
</evidence>
<proteinExistence type="predicted"/>
<dbReference type="KEGG" id="cthr:CTHT_0048170"/>
<dbReference type="PANTHER" id="PTHR43341:SF35">
    <property type="entry name" value="ACID TRANSPORTER, PUTATIVE-RELATED"/>
    <property type="match status" value="1"/>
</dbReference>
<dbReference type="GO" id="GO:0016020">
    <property type="term" value="C:membrane"/>
    <property type="evidence" value="ECO:0007669"/>
    <property type="project" value="UniProtKB-SubCell"/>
</dbReference>
<feature type="transmembrane region" description="Helical" evidence="6">
    <location>
        <begin position="375"/>
        <end position="393"/>
    </location>
</feature>